<sequence length="90" mass="10620">MATDRSQRLEAQQLLSDIHLSWGIENRLHWVRDVTFQEDFPPRRGGNAPVNWSILHNFFITIARKLCFRTIPQAQRALSNQLHKVFSFFV</sequence>
<comment type="caution">
    <text evidence="1">The sequence shown here is derived from an EMBL/GenBank/DDBJ whole genome shotgun (WGS) entry which is preliminary data.</text>
</comment>
<keyword evidence="2" id="KW-1185">Reference proteome</keyword>
<name>A0A2R5FU13_NOSCO</name>
<organism evidence="1 2">
    <name type="scientific">Nostoc commune NIES-4072</name>
    <dbReference type="NCBI Taxonomy" id="2005467"/>
    <lineage>
        <taxon>Bacteria</taxon>
        <taxon>Bacillati</taxon>
        <taxon>Cyanobacteriota</taxon>
        <taxon>Cyanophyceae</taxon>
        <taxon>Nostocales</taxon>
        <taxon>Nostocaceae</taxon>
        <taxon>Nostoc</taxon>
    </lineage>
</organism>
<dbReference type="OrthoDB" id="582614at2"/>
<gene>
    <name evidence="1" type="ORF">NIES4072_33720</name>
</gene>
<proteinExistence type="predicted"/>
<dbReference type="EMBL" id="BDUD01000001">
    <property type="protein sequence ID" value="GBG19703.1"/>
    <property type="molecule type" value="Genomic_DNA"/>
</dbReference>
<evidence type="ECO:0000313" key="1">
    <source>
        <dbReference type="EMBL" id="GBG19703.1"/>
    </source>
</evidence>
<accession>A0A2R5FU13</accession>
<protein>
    <submittedName>
        <fullName evidence="1">Transposase</fullName>
    </submittedName>
</protein>
<reference evidence="1 2" key="1">
    <citation type="submission" date="2017-06" db="EMBL/GenBank/DDBJ databases">
        <title>Genome sequencing of cyanobaciteial culture collection at National Institute for Environmental Studies (NIES).</title>
        <authorList>
            <person name="Hirose Y."/>
            <person name="Shimura Y."/>
            <person name="Fujisawa T."/>
            <person name="Nakamura Y."/>
            <person name="Kawachi M."/>
        </authorList>
    </citation>
    <scope>NUCLEOTIDE SEQUENCE [LARGE SCALE GENOMIC DNA]</scope>
    <source>
        <strain evidence="1 2">NIES-4072</strain>
    </source>
</reference>
<dbReference type="Proteomes" id="UP000245124">
    <property type="component" value="Unassembled WGS sequence"/>
</dbReference>
<dbReference type="RefSeq" id="WP_109009459.1">
    <property type="nucleotide sequence ID" value="NZ_BDUD01000001.1"/>
</dbReference>
<evidence type="ECO:0000313" key="2">
    <source>
        <dbReference type="Proteomes" id="UP000245124"/>
    </source>
</evidence>
<dbReference type="AlphaFoldDB" id="A0A2R5FU13"/>